<comment type="caution">
    <text evidence="2">The sequence shown here is derived from an EMBL/GenBank/DDBJ whole genome shotgun (WGS) entry which is preliminary data.</text>
</comment>
<evidence type="ECO:0000313" key="3">
    <source>
        <dbReference type="Proteomes" id="UP001165160"/>
    </source>
</evidence>
<dbReference type="AlphaFoldDB" id="A0A9W7BTX3"/>
<proteinExistence type="predicted"/>
<name>A0A9W7BTX3_9STRA</name>
<evidence type="ECO:0000313" key="2">
    <source>
        <dbReference type="EMBL" id="GMH93682.1"/>
    </source>
</evidence>
<feature type="region of interest" description="Disordered" evidence="1">
    <location>
        <begin position="77"/>
        <end position="96"/>
    </location>
</feature>
<gene>
    <name evidence="2" type="ORF">TrVE_jg2060</name>
</gene>
<sequence>MAQSTLIFSLPELEIIVERFLVQGKLVPEEDRTHAASVLSAFLNFAASDDKEKEEVGEDDEKKQVAALEEGRRILPQRKSVPKIVHSRKNSFEAKR</sequence>
<keyword evidence="3" id="KW-1185">Reference proteome</keyword>
<dbReference type="Proteomes" id="UP001165160">
    <property type="component" value="Unassembled WGS sequence"/>
</dbReference>
<reference evidence="3" key="1">
    <citation type="journal article" date="2023" name="Commun. Biol.">
        <title>Genome analysis of Parmales, the sister group of diatoms, reveals the evolutionary specialization of diatoms from phago-mixotrophs to photoautotrophs.</title>
        <authorList>
            <person name="Ban H."/>
            <person name="Sato S."/>
            <person name="Yoshikawa S."/>
            <person name="Yamada K."/>
            <person name="Nakamura Y."/>
            <person name="Ichinomiya M."/>
            <person name="Sato N."/>
            <person name="Blanc-Mathieu R."/>
            <person name="Endo H."/>
            <person name="Kuwata A."/>
            <person name="Ogata H."/>
        </authorList>
    </citation>
    <scope>NUCLEOTIDE SEQUENCE [LARGE SCALE GENOMIC DNA]</scope>
    <source>
        <strain evidence="3">NIES 3699</strain>
    </source>
</reference>
<evidence type="ECO:0000256" key="1">
    <source>
        <dbReference type="SAM" id="MobiDB-lite"/>
    </source>
</evidence>
<organism evidence="2 3">
    <name type="scientific">Triparma verrucosa</name>
    <dbReference type="NCBI Taxonomy" id="1606542"/>
    <lineage>
        <taxon>Eukaryota</taxon>
        <taxon>Sar</taxon>
        <taxon>Stramenopiles</taxon>
        <taxon>Ochrophyta</taxon>
        <taxon>Bolidophyceae</taxon>
        <taxon>Parmales</taxon>
        <taxon>Triparmaceae</taxon>
        <taxon>Triparma</taxon>
    </lineage>
</organism>
<dbReference type="EMBL" id="BRXX01000142">
    <property type="protein sequence ID" value="GMH93682.1"/>
    <property type="molecule type" value="Genomic_DNA"/>
</dbReference>
<protein>
    <submittedName>
        <fullName evidence="2">Uncharacterized protein</fullName>
    </submittedName>
</protein>
<accession>A0A9W7BTX3</accession>